<keyword evidence="1 3" id="KW-0479">Metal-binding</keyword>
<dbReference type="GO" id="GO:0008270">
    <property type="term" value="F:zinc ion binding"/>
    <property type="evidence" value="ECO:0007669"/>
    <property type="project" value="UniProtKB-KW"/>
</dbReference>
<keyword evidence="5" id="KW-1185">Reference proteome</keyword>
<dbReference type="RefSeq" id="XP_003742392.1">
    <property type="nucleotide sequence ID" value="XM_003742344.2"/>
</dbReference>
<name>A0AAJ6QSF4_9ACAR</name>
<keyword evidence="2" id="KW-0862">Zinc</keyword>
<evidence type="ECO:0000256" key="1">
    <source>
        <dbReference type="ARBA" id="ARBA00022771"/>
    </source>
</evidence>
<dbReference type="KEGG" id="goe:100904178"/>
<dbReference type="AlphaFoldDB" id="A0AAJ6QSF4"/>
<dbReference type="InterPro" id="IPR013083">
    <property type="entry name" value="Znf_RING/FYVE/PHD"/>
</dbReference>
<dbReference type="Proteomes" id="UP000694867">
    <property type="component" value="Unplaced"/>
</dbReference>
<feature type="domain" description="RING-type" evidence="4">
    <location>
        <begin position="37"/>
        <end position="74"/>
    </location>
</feature>
<evidence type="ECO:0000256" key="2">
    <source>
        <dbReference type="ARBA" id="ARBA00022833"/>
    </source>
</evidence>
<dbReference type="SUPFAM" id="SSF49599">
    <property type="entry name" value="TRAF domain-like"/>
    <property type="match status" value="1"/>
</dbReference>
<keyword evidence="1 3" id="KW-0863">Zinc-finger</keyword>
<dbReference type="GeneID" id="100904178"/>
<evidence type="ECO:0000313" key="5">
    <source>
        <dbReference type="Proteomes" id="UP000694867"/>
    </source>
</evidence>
<gene>
    <name evidence="6" type="primary">LOC100904178</name>
</gene>
<evidence type="ECO:0000256" key="3">
    <source>
        <dbReference type="PROSITE-ProRule" id="PRU00175"/>
    </source>
</evidence>
<organism evidence="5 6">
    <name type="scientific">Galendromus occidentalis</name>
    <name type="common">western predatory mite</name>
    <dbReference type="NCBI Taxonomy" id="34638"/>
    <lineage>
        <taxon>Eukaryota</taxon>
        <taxon>Metazoa</taxon>
        <taxon>Ecdysozoa</taxon>
        <taxon>Arthropoda</taxon>
        <taxon>Chelicerata</taxon>
        <taxon>Arachnida</taxon>
        <taxon>Acari</taxon>
        <taxon>Parasitiformes</taxon>
        <taxon>Mesostigmata</taxon>
        <taxon>Gamasina</taxon>
        <taxon>Phytoseioidea</taxon>
        <taxon>Phytoseiidae</taxon>
        <taxon>Typhlodrominae</taxon>
        <taxon>Galendromus</taxon>
    </lineage>
</organism>
<evidence type="ECO:0000313" key="6">
    <source>
        <dbReference type="RefSeq" id="XP_003742392.1"/>
    </source>
</evidence>
<dbReference type="InterPro" id="IPR001841">
    <property type="entry name" value="Znf_RING"/>
</dbReference>
<reference evidence="6" key="1">
    <citation type="submission" date="2025-08" db="UniProtKB">
        <authorList>
            <consortium name="RefSeq"/>
        </authorList>
    </citation>
    <scope>IDENTIFICATION</scope>
</reference>
<proteinExistence type="predicted"/>
<dbReference type="Gene3D" id="3.30.40.10">
    <property type="entry name" value="Zinc/RING finger domain, C3HC4 (zinc finger)"/>
    <property type="match status" value="1"/>
</dbReference>
<accession>A0AAJ6QSF4</accession>
<evidence type="ECO:0000259" key="4">
    <source>
        <dbReference type="PROSITE" id="PS50089"/>
    </source>
</evidence>
<dbReference type="PROSITE" id="PS50089">
    <property type="entry name" value="ZF_RING_2"/>
    <property type="match status" value="1"/>
</dbReference>
<protein>
    <submittedName>
        <fullName evidence="6">E3 ubiquitin-protein ligase SIAH1B</fullName>
    </submittedName>
</protein>
<sequence>MAQSSPREYYFEGTQDETLLCLGDELLADPDAKVERCVICYRIPLSPRFVSLDCHQHIVCPECGAKVTNCPMCRRSAQALFRNLEVRKANNNVKLLCPFHQFGCAEICGVEEWKIHIRECPFEGAAWKAYLKVGLGVAEDTVSSCFSFLVKNCRRMKLKTRLRIFSSHGSHMC</sequence>